<dbReference type="GO" id="GO:1902004">
    <property type="term" value="P:positive regulation of amyloid-beta formation"/>
    <property type="evidence" value="ECO:0000318"/>
    <property type="project" value="GO_Central"/>
</dbReference>
<dbReference type="Pfam" id="PF14959">
    <property type="entry name" value="GSAP-16"/>
    <property type="match status" value="1"/>
</dbReference>
<dbReference type="Proteomes" id="UP000002279">
    <property type="component" value="Unplaced"/>
</dbReference>
<accession>A0A6I8PQB5</accession>
<protein>
    <submittedName>
        <fullName evidence="3">Gamma-secretase activating protein</fullName>
    </submittedName>
</protein>
<name>A0A6I8PQB5_ORNAN</name>
<feature type="region of interest" description="Disordered" evidence="1">
    <location>
        <begin position="59"/>
        <end position="99"/>
    </location>
</feature>
<dbReference type="InterPro" id="IPR028010">
    <property type="entry name" value="GSAP_C_dom"/>
</dbReference>
<dbReference type="Ensembl" id="ENSOANT00000068232.1">
    <property type="protein sequence ID" value="ENSOANP00000054615.1"/>
    <property type="gene ID" value="ENSOANG00000015063.2"/>
</dbReference>
<dbReference type="InterPro" id="IPR026172">
    <property type="entry name" value="GSAP_fam"/>
</dbReference>
<dbReference type="GeneTree" id="ENSGT00390000012875"/>
<dbReference type="PANTHER" id="PTHR13630:SF1">
    <property type="entry name" value="GAMMA-SECRETASE-ACTIVATING PROTEIN"/>
    <property type="match status" value="1"/>
</dbReference>
<dbReference type="Bgee" id="ENSOANG00000015063">
    <property type="expression patterns" value="Expressed in heart and 8 other cell types or tissues"/>
</dbReference>
<feature type="compositionally biased region" description="Gly residues" evidence="1">
    <location>
        <begin position="59"/>
        <end position="82"/>
    </location>
</feature>
<evidence type="ECO:0000259" key="2">
    <source>
        <dbReference type="Pfam" id="PF14959"/>
    </source>
</evidence>
<dbReference type="AlphaFoldDB" id="A0A6I8PQB5"/>
<organism evidence="3 4">
    <name type="scientific">Ornithorhynchus anatinus</name>
    <name type="common">Duckbill platypus</name>
    <dbReference type="NCBI Taxonomy" id="9258"/>
    <lineage>
        <taxon>Eukaryota</taxon>
        <taxon>Metazoa</taxon>
        <taxon>Chordata</taxon>
        <taxon>Craniata</taxon>
        <taxon>Vertebrata</taxon>
        <taxon>Euteleostomi</taxon>
        <taxon>Mammalia</taxon>
        <taxon>Monotremata</taxon>
        <taxon>Ornithorhynchidae</taxon>
        <taxon>Ornithorhynchus</taxon>
    </lineage>
</organism>
<dbReference type="GO" id="GO:0030162">
    <property type="term" value="P:regulation of proteolysis"/>
    <property type="evidence" value="ECO:0007669"/>
    <property type="project" value="Ensembl"/>
</dbReference>
<evidence type="ECO:0000313" key="3">
    <source>
        <dbReference type="Ensembl" id="ENSOANP00000054615.1"/>
    </source>
</evidence>
<keyword evidence="4" id="KW-1185">Reference proteome</keyword>
<dbReference type="OMA" id="CANQSRN"/>
<evidence type="ECO:0000256" key="1">
    <source>
        <dbReference type="SAM" id="MobiDB-lite"/>
    </source>
</evidence>
<reference evidence="3" key="2">
    <citation type="submission" date="2025-09" db="UniProtKB">
        <authorList>
            <consortium name="Ensembl"/>
        </authorList>
    </citation>
    <scope>IDENTIFICATION</scope>
    <source>
        <strain evidence="3">Glennie</strain>
    </source>
</reference>
<dbReference type="GO" id="GO:0001540">
    <property type="term" value="F:amyloid-beta binding"/>
    <property type="evidence" value="ECO:0007669"/>
    <property type="project" value="Ensembl"/>
</dbReference>
<reference evidence="3" key="1">
    <citation type="submission" date="2025-08" db="UniProtKB">
        <authorList>
            <consortium name="Ensembl"/>
        </authorList>
    </citation>
    <scope>IDENTIFICATION</scope>
    <source>
        <strain evidence="3">Glennie</strain>
    </source>
</reference>
<sequence>MTSDSQARALSTEPRCFSTRRRAWGGMGEEVRVCVFGRFGGEAWRKGGAGGGVSPGAGRARGGCGSGAGGPGGPGGLGGLGGRWRRSSGLAPGESESEMCGPCRLPLPPAPCPMELQLSASFELRRDVAPRLEAAMAGGPGGAVTFKTNSETLRVVNVERDGTIIYTWKDSERNVHFGLYDLQTKQNEHLYVFERDLQVISCSVNSEKTLLAISFSQSIQERRINELQPVSKCLTLLVEINPLNNVKVLKAVDSRIWVQFLYPVDDRKSFPESHLLVVSEEKYLEQFHIAVTKRDGFQVVKSNSSPLPRDRVVEDFAWAQWEMSEQRLFYIIPMQSRSILKCIQFYPDEIFDIIFEVPLDISLSDTGLKLVNFGPDYSQDPETGCKQQNLRVFTHQTGSLCVCYSQPSGSRLEATYVLFYIDKGYSKTFTVALQSSDPQPTQEVTFLNLGFYVAACLPGHFLHLLNIQHPELLCYSLFGTDVPGATNGPSLGSLQPLAEGMMLDWDSGRLVRVSLSEASLLQFLWDSKRDWERLAALHGLLSCCRNHKKLEAQIVHWILENLSACQGFDPIQEFIIASLYWRACAKTRNIDRLLPYSSLLHWNTEIPGIACVTEDISLPLMKMRSFRGYWEKLNGNLECVRCAGPCLRYNNNALRREWDRLLLEESGWMMPTLKPRNDLEMAKRVLSRLEARDPEQSLAPLFQEEDSHQRMLMGQMVTELSHHLLRHGQQVGKQEVGQMALDYVAKLLGLVGHLVDASWRKHNLCPGAPQCTGRGGMEEAAVFHTMTRILGAAVEMCLPLPPGFHTLHLVLGVRCLPLPILLHYLDGGILRLTETGVTRLLKDLDNSEKNEQLKFSIVARLPPSLVPKVSQLWDHPTSSNIIARKHVQLLLQKFGAHRPRPAVIDKSLYEVEFLPLNYLARMLAEMEVGDQVLNPREDQDHVDARFVEEAALKETTMILGL</sequence>
<dbReference type="PANTHER" id="PTHR13630">
    <property type="entry name" value="GAMMA-SECRETASE-ACTIVATING PROTEIN"/>
    <property type="match status" value="1"/>
</dbReference>
<dbReference type="InParanoid" id="A0A6I8PQB5"/>
<gene>
    <name evidence="3" type="primary">GSAP</name>
</gene>
<dbReference type="GO" id="GO:0005802">
    <property type="term" value="C:trans-Golgi network"/>
    <property type="evidence" value="ECO:0000318"/>
    <property type="project" value="GO_Central"/>
</dbReference>
<proteinExistence type="predicted"/>
<evidence type="ECO:0000313" key="4">
    <source>
        <dbReference type="Proteomes" id="UP000002279"/>
    </source>
</evidence>
<dbReference type="FunCoup" id="A0A6I8PQB5">
    <property type="interactions" value="322"/>
</dbReference>
<feature type="domain" description="Gamma-secretase-activating protein C-terminal" evidence="2">
    <location>
        <begin position="750"/>
        <end position="855"/>
    </location>
</feature>